<sequence length="65" mass="7712">MSYTHDTQNKARELYEKRYIRFADMKSKGQSYAEISTDIGISEGTLRGEKYTLRYVTEQQVKKIR</sequence>
<reference evidence="1 2" key="1">
    <citation type="submission" date="2018-03" db="EMBL/GenBank/DDBJ databases">
        <title>Genome sequencing of Weissella confusa isolates.</title>
        <authorList>
            <person name="Kajala I."/>
            <person name="Baruah R."/>
            <person name="Bergsveinson J."/>
            <person name="Juvonen R."/>
            <person name="Ziola B."/>
        </authorList>
    </citation>
    <scope>NUCLEOTIDE SEQUENCE [LARGE SCALE GENOMIC DNA]</scope>
    <source>
        <strain evidence="1 2">VTT E-062653</strain>
    </source>
</reference>
<dbReference type="EMBL" id="PVSN01000041">
    <property type="protein sequence ID" value="TGE72426.1"/>
    <property type="molecule type" value="Genomic_DNA"/>
</dbReference>
<gene>
    <name evidence="1" type="ORF">C6P11_06335</name>
</gene>
<name>A0A4Z0RVY5_WEICO</name>
<dbReference type="AlphaFoldDB" id="A0A4Z0RVY5"/>
<organism evidence="1 2">
    <name type="scientific">Weissella confusa</name>
    <name type="common">Lactobacillus confusus</name>
    <dbReference type="NCBI Taxonomy" id="1583"/>
    <lineage>
        <taxon>Bacteria</taxon>
        <taxon>Bacillati</taxon>
        <taxon>Bacillota</taxon>
        <taxon>Bacilli</taxon>
        <taxon>Lactobacillales</taxon>
        <taxon>Lactobacillaceae</taxon>
        <taxon>Weissella</taxon>
    </lineage>
</organism>
<protein>
    <submittedName>
        <fullName evidence="1">Uncharacterized protein</fullName>
    </submittedName>
</protein>
<accession>A0A4Z0RVY5</accession>
<dbReference type="Proteomes" id="UP000297646">
    <property type="component" value="Unassembled WGS sequence"/>
</dbReference>
<evidence type="ECO:0000313" key="2">
    <source>
        <dbReference type="Proteomes" id="UP000297646"/>
    </source>
</evidence>
<comment type="caution">
    <text evidence="1">The sequence shown here is derived from an EMBL/GenBank/DDBJ whole genome shotgun (WGS) entry which is preliminary data.</text>
</comment>
<evidence type="ECO:0000313" key="1">
    <source>
        <dbReference type="EMBL" id="TGE72426.1"/>
    </source>
</evidence>
<proteinExistence type="predicted"/>